<name>A0A4U9XIA3_9STRE</name>
<dbReference type="AlphaFoldDB" id="A0A4U9XIA3"/>
<keyword evidence="4" id="KW-0762">Sugar transport</keyword>
<dbReference type="PROSITE" id="PS51101">
    <property type="entry name" value="PTS_EIIB_TYPE_4"/>
    <property type="match status" value="1"/>
</dbReference>
<accession>A0A4U9XIA3</accession>
<evidence type="ECO:0000313" key="9">
    <source>
        <dbReference type="EMBL" id="VTS12696.1"/>
    </source>
</evidence>
<keyword evidence="6" id="KW-0598">Phosphotransferase system</keyword>
<evidence type="ECO:0000313" key="10">
    <source>
        <dbReference type="Proteomes" id="UP000394068"/>
    </source>
</evidence>
<evidence type="ECO:0000256" key="7">
    <source>
        <dbReference type="ARBA" id="ARBA00022777"/>
    </source>
</evidence>
<gene>
    <name evidence="9" type="primary">sorB</name>
    <name evidence="9" type="ORF">NCTC5386_00529</name>
</gene>
<evidence type="ECO:0000256" key="3">
    <source>
        <dbReference type="ARBA" id="ARBA00022490"/>
    </source>
</evidence>
<dbReference type="GO" id="GO:0008982">
    <property type="term" value="F:protein-N(PI)-phosphohistidine-sugar phosphotransferase activity"/>
    <property type="evidence" value="ECO:0007669"/>
    <property type="project" value="InterPro"/>
</dbReference>
<dbReference type="EMBL" id="CABEHT010000001">
    <property type="protein sequence ID" value="VTS12696.1"/>
    <property type="molecule type" value="Genomic_DNA"/>
</dbReference>
<dbReference type="InterPro" id="IPR036667">
    <property type="entry name" value="PTS_IIB_sorbose-sp_sf"/>
</dbReference>
<sequence>MTTEPNIMMTRVDERLIHGQGQLWVKFLSCNTVIVANDAVVEDKIQQTLMKTVVPSSIALRFFSIQKVIDVIHKANPAQTIFIIVKDLEDAHRLIAGGVPIKDINIGNIHNAEGKKQVTRSIFLDEKDRDHIRQMHEKYGVSFNTKTTPTGNDGAVEVNILDYI</sequence>
<evidence type="ECO:0000259" key="8">
    <source>
        <dbReference type="PROSITE" id="PS51101"/>
    </source>
</evidence>
<evidence type="ECO:0000256" key="5">
    <source>
        <dbReference type="ARBA" id="ARBA00022679"/>
    </source>
</evidence>
<keyword evidence="2" id="KW-0813">Transport</keyword>
<dbReference type="RefSeq" id="WP_077323397.1">
    <property type="nucleotide sequence ID" value="NZ_CABEHT010000001.1"/>
</dbReference>
<proteinExistence type="predicted"/>
<evidence type="ECO:0000256" key="4">
    <source>
        <dbReference type="ARBA" id="ARBA00022597"/>
    </source>
</evidence>
<feature type="domain" description="PTS EIIB type-4" evidence="8">
    <location>
        <begin position="3"/>
        <end position="164"/>
    </location>
</feature>
<keyword evidence="5 9" id="KW-0808">Transferase</keyword>
<dbReference type="Proteomes" id="UP000394068">
    <property type="component" value="Unassembled WGS sequence"/>
</dbReference>
<dbReference type="CDD" id="cd00001">
    <property type="entry name" value="PTS_IIB_man"/>
    <property type="match status" value="1"/>
</dbReference>
<reference evidence="9 10" key="1">
    <citation type="submission" date="2019-05" db="EMBL/GenBank/DDBJ databases">
        <authorList>
            <consortium name="Pathogen Informatics"/>
        </authorList>
    </citation>
    <scope>NUCLEOTIDE SEQUENCE [LARGE SCALE GENOMIC DNA]</scope>
    <source>
        <strain evidence="9 10">NCTC5386</strain>
    </source>
</reference>
<comment type="subcellular location">
    <subcellularLocation>
        <location evidence="1">Cytoplasm</location>
    </subcellularLocation>
</comment>
<dbReference type="EC" id="2.7.1.69" evidence="9"/>
<dbReference type="Gene3D" id="3.40.35.10">
    <property type="entry name" value="Phosphotransferase system, sorbose subfamily IIB component"/>
    <property type="match status" value="1"/>
</dbReference>
<protein>
    <submittedName>
        <fullName evidence="9">PTS system, N-acetylgalactosamine-specific IIB component</fullName>
        <ecNumber evidence="9">2.7.1.69</ecNumber>
    </submittedName>
</protein>
<dbReference type="GO" id="GO:0005737">
    <property type="term" value="C:cytoplasm"/>
    <property type="evidence" value="ECO:0007669"/>
    <property type="project" value="UniProtKB-SubCell"/>
</dbReference>
<evidence type="ECO:0000256" key="6">
    <source>
        <dbReference type="ARBA" id="ARBA00022683"/>
    </source>
</evidence>
<evidence type="ECO:0000256" key="2">
    <source>
        <dbReference type="ARBA" id="ARBA00022448"/>
    </source>
</evidence>
<keyword evidence="7" id="KW-0418">Kinase</keyword>
<dbReference type="GO" id="GO:0009401">
    <property type="term" value="P:phosphoenolpyruvate-dependent sugar phosphotransferase system"/>
    <property type="evidence" value="ECO:0007669"/>
    <property type="project" value="UniProtKB-KW"/>
</dbReference>
<dbReference type="GO" id="GO:0016301">
    <property type="term" value="F:kinase activity"/>
    <property type="evidence" value="ECO:0007669"/>
    <property type="project" value="UniProtKB-KW"/>
</dbReference>
<dbReference type="InterPro" id="IPR004720">
    <property type="entry name" value="PTS_IIB_sorbose-sp"/>
</dbReference>
<keyword evidence="3" id="KW-0963">Cytoplasm</keyword>
<dbReference type="Pfam" id="PF03830">
    <property type="entry name" value="PTSIIB_sorb"/>
    <property type="match status" value="1"/>
</dbReference>
<evidence type="ECO:0000256" key="1">
    <source>
        <dbReference type="ARBA" id="ARBA00004496"/>
    </source>
</evidence>
<dbReference type="SUPFAM" id="SSF52728">
    <property type="entry name" value="PTS IIb component"/>
    <property type="match status" value="1"/>
</dbReference>
<organism evidence="9 10">
    <name type="scientific">Streptococcus pseudoporcinus</name>
    <dbReference type="NCBI Taxonomy" id="361101"/>
    <lineage>
        <taxon>Bacteria</taxon>
        <taxon>Bacillati</taxon>
        <taxon>Bacillota</taxon>
        <taxon>Bacilli</taxon>
        <taxon>Lactobacillales</taxon>
        <taxon>Streptococcaceae</taxon>
        <taxon>Streptococcus</taxon>
    </lineage>
</organism>